<evidence type="ECO:0000256" key="4">
    <source>
        <dbReference type="ARBA" id="ARBA00022989"/>
    </source>
</evidence>
<dbReference type="PANTHER" id="PTHR32322:SF2">
    <property type="entry name" value="EAMA DOMAIN-CONTAINING PROTEIN"/>
    <property type="match status" value="1"/>
</dbReference>
<comment type="caution">
    <text evidence="8">The sequence shown here is derived from an EMBL/GenBank/DDBJ whole genome shotgun (WGS) entry which is preliminary data.</text>
</comment>
<organism evidence="8 9">
    <name type="scientific">Rhizobium phaseoli</name>
    <dbReference type="NCBI Taxonomy" id="396"/>
    <lineage>
        <taxon>Bacteria</taxon>
        <taxon>Pseudomonadati</taxon>
        <taxon>Pseudomonadota</taxon>
        <taxon>Alphaproteobacteria</taxon>
        <taxon>Hyphomicrobiales</taxon>
        <taxon>Rhizobiaceae</taxon>
        <taxon>Rhizobium/Agrobacterium group</taxon>
        <taxon>Rhizobium</taxon>
    </lineage>
</organism>
<dbReference type="SUPFAM" id="SSF103481">
    <property type="entry name" value="Multidrug resistance efflux transporter EmrE"/>
    <property type="match status" value="2"/>
</dbReference>
<feature type="transmembrane region" description="Helical" evidence="6">
    <location>
        <begin position="215"/>
        <end position="238"/>
    </location>
</feature>
<dbReference type="Proteomes" id="UP000471753">
    <property type="component" value="Unassembled WGS sequence"/>
</dbReference>
<feature type="transmembrane region" description="Helical" evidence="6">
    <location>
        <begin position="276"/>
        <end position="294"/>
    </location>
</feature>
<name>A0A7K3UEG1_9HYPH</name>
<gene>
    <name evidence="8" type="ORF">GR197_16180</name>
</gene>
<dbReference type="AlphaFoldDB" id="A0A7K3UEG1"/>
<keyword evidence="3 6" id="KW-0812">Transmembrane</keyword>
<feature type="domain" description="EamA" evidence="7">
    <location>
        <begin position="153"/>
        <end position="289"/>
    </location>
</feature>
<evidence type="ECO:0000313" key="8">
    <source>
        <dbReference type="EMBL" id="NEJ72062.1"/>
    </source>
</evidence>
<dbReference type="RefSeq" id="WP_164011270.1">
    <property type="nucleotide sequence ID" value="NZ_WUFT01000009.1"/>
</dbReference>
<feature type="transmembrane region" description="Helical" evidence="6">
    <location>
        <begin position="250"/>
        <end position="270"/>
    </location>
</feature>
<dbReference type="GO" id="GO:0016020">
    <property type="term" value="C:membrane"/>
    <property type="evidence" value="ECO:0007669"/>
    <property type="project" value="UniProtKB-SubCell"/>
</dbReference>
<dbReference type="PANTHER" id="PTHR32322">
    <property type="entry name" value="INNER MEMBRANE TRANSPORTER"/>
    <property type="match status" value="1"/>
</dbReference>
<keyword evidence="4 6" id="KW-1133">Transmembrane helix</keyword>
<feature type="transmembrane region" description="Helical" evidence="6">
    <location>
        <begin position="183"/>
        <end position="203"/>
    </location>
</feature>
<reference evidence="8 9" key="1">
    <citation type="submission" date="2019-12" db="EMBL/GenBank/DDBJ databases">
        <title>Rhizobium genotypes associated with high levels of biological nitrogen fixation by grain legumes in a temperate-maritime cropping system.</title>
        <authorList>
            <person name="Maluk M."/>
            <person name="Francesc Ferrando Molina F."/>
            <person name="Lopez Del Egido L."/>
            <person name="Lafos M."/>
            <person name="Langarica-Fuentes A."/>
            <person name="Gebre Yohannes G."/>
            <person name="Young M.W."/>
            <person name="Martin P."/>
            <person name="Gantlett R."/>
            <person name="Kenicer G."/>
            <person name="Hawes C."/>
            <person name="Begg G.S."/>
            <person name="Quilliam R.S."/>
            <person name="Squire G.R."/>
            <person name="Poole P.S."/>
            <person name="Young P.W."/>
            <person name="Iannetta P.M."/>
            <person name="James E.K."/>
        </authorList>
    </citation>
    <scope>NUCLEOTIDE SEQUENCE [LARGE SCALE GENOMIC DNA]</scope>
    <source>
        <strain evidence="8 9">JHI366</strain>
    </source>
</reference>
<evidence type="ECO:0000256" key="3">
    <source>
        <dbReference type="ARBA" id="ARBA00022692"/>
    </source>
</evidence>
<feature type="transmembrane region" description="Helical" evidence="6">
    <location>
        <begin position="94"/>
        <end position="115"/>
    </location>
</feature>
<dbReference type="EMBL" id="WUFT01000009">
    <property type="protein sequence ID" value="NEJ72062.1"/>
    <property type="molecule type" value="Genomic_DNA"/>
</dbReference>
<evidence type="ECO:0000313" key="9">
    <source>
        <dbReference type="Proteomes" id="UP000471753"/>
    </source>
</evidence>
<feature type="transmembrane region" description="Helical" evidence="6">
    <location>
        <begin position="151"/>
        <end position="171"/>
    </location>
</feature>
<evidence type="ECO:0000256" key="6">
    <source>
        <dbReference type="SAM" id="Phobius"/>
    </source>
</evidence>
<dbReference type="InterPro" id="IPR037185">
    <property type="entry name" value="EmrE-like"/>
</dbReference>
<feature type="transmembrane region" description="Helical" evidence="6">
    <location>
        <begin position="7"/>
        <end position="28"/>
    </location>
</feature>
<protein>
    <submittedName>
        <fullName evidence="8">EamA family transporter</fullName>
    </submittedName>
</protein>
<feature type="transmembrane region" description="Helical" evidence="6">
    <location>
        <begin position="34"/>
        <end position="54"/>
    </location>
</feature>
<sequence>MMTPGNLAKFVVLCIVWGLTWIAVKLGVSSLPPLLFAATRFISAGAVFITIAFMRGSTLRPLLLDWRTLVLASLLMITLCYGPLFWGMTKVSSGTAAVLEMSLTPVCLFIFGVVLRQETWSWVALLGMAVGTAGLYLLFKDGVQATYGEEAWLGIVAVSWAAASSALGSVLAKPLIEKHGSSALAGSTTLLGGLLLVIAAIVSGERIADLSPMNWTALALAGWFFLVIFGSLIGYRLYMQLLRDVGPTRAGAFAFVSPMIAVAVGALIAHEPVTKTGLIGMALLLLSAATCLYGPKLGWKPVG</sequence>
<proteinExistence type="inferred from homology"/>
<comment type="subcellular location">
    <subcellularLocation>
        <location evidence="1">Membrane</location>
        <topology evidence="1">Multi-pass membrane protein</topology>
    </subcellularLocation>
</comment>
<accession>A0A7K3UEG1</accession>
<comment type="similarity">
    <text evidence="2">Belongs to the EamA transporter family.</text>
</comment>
<evidence type="ECO:0000259" key="7">
    <source>
        <dbReference type="Pfam" id="PF00892"/>
    </source>
</evidence>
<feature type="transmembrane region" description="Helical" evidence="6">
    <location>
        <begin position="66"/>
        <end position="88"/>
    </location>
</feature>
<keyword evidence="5 6" id="KW-0472">Membrane</keyword>
<evidence type="ECO:0000256" key="2">
    <source>
        <dbReference type="ARBA" id="ARBA00007362"/>
    </source>
</evidence>
<dbReference type="InterPro" id="IPR000620">
    <property type="entry name" value="EamA_dom"/>
</dbReference>
<dbReference type="InterPro" id="IPR050638">
    <property type="entry name" value="AA-Vitamin_Transporters"/>
</dbReference>
<evidence type="ECO:0000256" key="5">
    <source>
        <dbReference type="ARBA" id="ARBA00023136"/>
    </source>
</evidence>
<evidence type="ECO:0000256" key="1">
    <source>
        <dbReference type="ARBA" id="ARBA00004141"/>
    </source>
</evidence>
<feature type="domain" description="EamA" evidence="7">
    <location>
        <begin position="11"/>
        <end position="139"/>
    </location>
</feature>
<feature type="transmembrane region" description="Helical" evidence="6">
    <location>
        <begin position="122"/>
        <end position="139"/>
    </location>
</feature>
<dbReference type="Pfam" id="PF00892">
    <property type="entry name" value="EamA"/>
    <property type="match status" value="2"/>
</dbReference>